<feature type="transmembrane region" description="Helical" evidence="10">
    <location>
        <begin position="706"/>
        <end position="726"/>
    </location>
</feature>
<gene>
    <name evidence="17" type="primary">mscK</name>
    <name evidence="17" type="ORF">D4A39_01005</name>
</gene>
<dbReference type="GO" id="GO:0009992">
    <property type="term" value="P:intracellular water homeostasis"/>
    <property type="evidence" value="ECO:0007669"/>
    <property type="project" value="TreeGrafter"/>
</dbReference>
<evidence type="ECO:0000256" key="7">
    <source>
        <dbReference type="ARBA" id="ARBA00023136"/>
    </source>
</evidence>
<feature type="coiled-coil region" evidence="8">
    <location>
        <begin position="180"/>
        <end position="235"/>
    </location>
</feature>
<dbReference type="InterPro" id="IPR010920">
    <property type="entry name" value="LSM_dom_sf"/>
</dbReference>
<dbReference type="Pfam" id="PF12794">
    <property type="entry name" value="MscS_TM"/>
    <property type="match status" value="1"/>
</dbReference>
<name>A0A418Y1T1_9GAMM</name>
<evidence type="ECO:0000259" key="13">
    <source>
        <dbReference type="Pfam" id="PF12794"/>
    </source>
</evidence>
<comment type="caution">
    <text evidence="17">The sequence shown here is derived from an EMBL/GenBank/DDBJ whole genome shotgun (WGS) entry which is preliminary data.</text>
</comment>
<feature type="region of interest" description="Disordered" evidence="9">
    <location>
        <begin position="1083"/>
        <end position="1114"/>
    </location>
</feature>
<keyword evidence="7 10" id="KW-0472">Membrane</keyword>
<dbReference type="InterPro" id="IPR025692">
    <property type="entry name" value="MscS_IM_dom1"/>
</dbReference>
<feature type="domain" description="Mechanosensitive ion channel transmembrane helices 2/3" evidence="16">
    <location>
        <begin position="868"/>
        <end position="909"/>
    </location>
</feature>
<feature type="transmembrane region" description="Helical" evidence="10">
    <location>
        <begin position="869"/>
        <end position="890"/>
    </location>
</feature>
<feature type="transmembrane region" description="Helical" evidence="10">
    <location>
        <begin position="609"/>
        <end position="626"/>
    </location>
</feature>
<keyword evidence="8" id="KW-0175">Coiled coil</keyword>
<keyword evidence="6 10" id="KW-1133">Transmembrane helix</keyword>
<dbReference type="Pfam" id="PF12795">
    <property type="entry name" value="MscS_porin"/>
    <property type="match status" value="1"/>
</dbReference>
<evidence type="ECO:0000256" key="2">
    <source>
        <dbReference type="ARBA" id="ARBA00008017"/>
    </source>
</evidence>
<dbReference type="Proteomes" id="UP000283734">
    <property type="component" value="Unassembled WGS sequence"/>
</dbReference>
<feature type="transmembrane region" description="Helical" evidence="10">
    <location>
        <begin position="485"/>
        <end position="502"/>
    </location>
</feature>
<dbReference type="NCBIfam" id="NF008438">
    <property type="entry name" value="PRK11281.1"/>
    <property type="match status" value="1"/>
</dbReference>
<feature type="transmembrane region" description="Helical" evidence="10">
    <location>
        <begin position="827"/>
        <end position="848"/>
    </location>
</feature>
<dbReference type="InterPro" id="IPR006685">
    <property type="entry name" value="MscS_channel_2nd"/>
</dbReference>
<evidence type="ECO:0000259" key="12">
    <source>
        <dbReference type="Pfam" id="PF00924"/>
    </source>
</evidence>
<comment type="similarity">
    <text evidence="2">Belongs to the MscS (TC 1.A.23) family.</text>
</comment>
<protein>
    <submittedName>
        <fullName evidence="17">Mechanosensitive channel MscK</fullName>
    </submittedName>
</protein>
<dbReference type="PANTHER" id="PTHR30347:SF1">
    <property type="entry name" value="MECHANOSENSITIVE CHANNEL MSCK"/>
    <property type="match status" value="1"/>
</dbReference>
<evidence type="ECO:0000256" key="6">
    <source>
        <dbReference type="ARBA" id="ARBA00022989"/>
    </source>
</evidence>
<dbReference type="InterPro" id="IPR049278">
    <property type="entry name" value="MS_channel_C"/>
</dbReference>
<evidence type="ECO:0000256" key="9">
    <source>
        <dbReference type="SAM" id="MobiDB-lite"/>
    </source>
</evidence>
<evidence type="ECO:0000256" key="5">
    <source>
        <dbReference type="ARBA" id="ARBA00022729"/>
    </source>
</evidence>
<dbReference type="InterPro" id="IPR049142">
    <property type="entry name" value="MS_channel_1st"/>
</dbReference>
<feature type="signal peptide" evidence="11">
    <location>
        <begin position="1"/>
        <end position="19"/>
    </location>
</feature>
<evidence type="ECO:0000256" key="4">
    <source>
        <dbReference type="ARBA" id="ARBA00022692"/>
    </source>
</evidence>
<dbReference type="EMBL" id="QYYA01000001">
    <property type="protein sequence ID" value="RJG19477.1"/>
    <property type="molecule type" value="Genomic_DNA"/>
</dbReference>
<keyword evidence="4 10" id="KW-0812">Transmembrane</keyword>
<evidence type="ECO:0000256" key="8">
    <source>
        <dbReference type="SAM" id="Coils"/>
    </source>
</evidence>
<proteinExistence type="inferred from homology"/>
<evidence type="ECO:0000259" key="16">
    <source>
        <dbReference type="Pfam" id="PF21088"/>
    </source>
</evidence>
<dbReference type="Gene3D" id="1.10.287.1260">
    <property type="match status" value="1"/>
</dbReference>
<feature type="transmembrane region" description="Helical" evidence="10">
    <location>
        <begin position="673"/>
        <end position="694"/>
    </location>
</feature>
<feature type="transmembrane region" description="Helical" evidence="10">
    <location>
        <begin position="773"/>
        <end position="790"/>
    </location>
</feature>
<dbReference type="GO" id="GO:0008381">
    <property type="term" value="F:mechanosensitive monoatomic ion channel activity"/>
    <property type="evidence" value="ECO:0007669"/>
    <property type="project" value="UniProtKB-ARBA"/>
</dbReference>
<keyword evidence="18" id="KW-1185">Reference proteome</keyword>
<dbReference type="FunFam" id="1.10.287.1260:FF:000002">
    <property type="entry name" value="Potassium efflux system KefA"/>
    <property type="match status" value="1"/>
</dbReference>
<feature type="transmembrane region" description="Helical" evidence="10">
    <location>
        <begin position="531"/>
        <end position="554"/>
    </location>
</feature>
<organism evidence="17 18">
    <name type="scientific">Alcanivorax profundi</name>
    <dbReference type="NCBI Taxonomy" id="2338368"/>
    <lineage>
        <taxon>Bacteria</taxon>
        <taxon>Pseudomonadati</taxon>
        <taxon>Pseudomonadota</taxon>
        <taxon>Gammaproteobacteria</taxon>
        <taxon>Oceanospirillales</taxon>
        <taxon>Alcanivoracaceae</taxon>
        <taxon>Alcanivorax</taxon>
    </lineage>
</organism>
<dbReference type="InterPro" id="IPR052702">
    <property type="entry name" value="MscS-like_channel"/>
</dbReference>
<evidence type="ECO:0000313" key="18">
    <source>
        <dbReference type="Proteomes" id="UP000283734"/>
    </source>
</evidence>
<dbReference type="InterPro" id="IPR023408">
    <property type="entry name" value="MscS_beta-dom_sf"/>
</dbReference>
<dbReference type="InterPro" id="IPR006686">
    <property type="entry name" value="MscS_channel_CS"/>
</dbReference>
<sequence>MDRRLTLVLLLILPLFATAQTGSFSLPGVGDLQKQLTETGEDNKDGSRNPDRETLEKTLSFRQEIDSNQSSIKSLEAFARKAPSQRTRLEAELTRLRQERDSDWAAGYADKDLKALINILVTQLDALETNQSELARANSELTRTQTLPEQAQKVIGDAMDRINTIRTRLNNGTDEDGDLLEELEIRRLQTEQKALETRIERYNQELSVIDRQQDIARLEQQIFKLEQSLIEQRLDAVQPLINQKRTDQLEQQAHSPDSPLPASVLQNAEVQQAMKTNQALRQELAKTGDSVNQLLRTAVDTKTQLDKARSLSTTVNDQIRMLDGSLLLSRILYKQQKSLPQDQGELDLGKEITEARLRQFEIEQHIQALDDAPLPLAEDGSSAEPGLDEAFDILREERLELYDQLDQELSRQLAILTRTQLNHDQLRKITRDLHNTISEQTFWMPSNQPLSIHWLARLPAELITQVRNLPWETIGSGVWKLFTHGWGWLIGMIIPPVLLLLVRTRLKKRIAEMNRDVGSLRRDSQAHTPTSLLYTFIISAPVPLFLSLLGSAIWLTPGTFSSVIGAALTQLALLWLVFEVLYRLLKTDGIAQRHFRWDMTHQQQMRRRMLLTGLALVPMMFIIAFGDQWPAQLSNDRLGLVIMLISLFTVMVSLPAIAQAYPGRHYSGAVKALSTGLCALAPLALIILTGIGYYYTSVRLAGHMIYSLYLVALWILLDATAVRGLAVAAQRLAYKRAVAQRETEQKDSASAEAVEVEEPQLDLKQVNQQSLRLIRLALVGIIGLLVYWVWADVFHAFAYTDQIVLWETAAEGTGQAASASLISLGDVIASLIIGAVTFLLASNLPGLLEVLVLSRLDLRQGTSYATTTLLSYVIVASGIVLTLGALGLSWDKMQWLVAALGVGLGFGLQEIFANFISGIILLFERPIRIGDVITINNLDGTVSRIRIRATTLIDFDRKEILVPNKVFVTERLINWSLSDTVTRIILRVGFAYGSDLKKCREILLQAAKENSRVLRDPEPVVLFMSFGASTLDHELRVHVSDINDRLAATDELNRHIDALCKEHDVEIAFSQLDIHIRNGDGEQLTLEGKTTQSDDNTPPPKANDGESNETGDPK</sequence>
<dbReference type="PROSITE" id="PS01246">
    <property type="entry name" value="UPF0003"/>
    <property type="match status" value="1"/>
</dbReference>
<evidence type="ECO:0000256" key="3">
    <source>
        <dbReference type="ARBA" id="ARBA00022475"/>
    </source>
</evidence>
<evidence type="ECO:0000256" key="1">
    <source>
        <dbReference type="ARBA" id="ARBA00004651"/>
    </source>
</evidence>
<dbReference type="RefSeq" id="WP_119917347.1">
    <property type="nucleotide sequence ID" value="NZ_QYYA01000001.1"/>
</dbReference>
<feature type="domain" description="Mechanosensitive ion channel MscS porin" evidence="14">
    <location>
        <begin position="41"/>
        <end position="258"/>
    </location>
</feature>
<dbReference type="OrthoDB" id="9799209at2"/>
<evidence type="ECO:0000313" key="17">
    <source>
        <dbReference type="EMBL" id="RJG19477.1"/>
    </source>
</evidence>
<feature type="transmembrane region" description="Helical" evidence="10">
    <location>
        <begin position="638"/>
        <end position="661"/>
    </location>
</feature>
<dbReference type="Gene3D" id="3.30.70.100">
    <property type="match status" value="1"/>
</dbReference>
<dbReference type="SUPFAM" id="SSF50182">
    <property type="entry name" value="Sm-like ribonucleoproteins"/>
    <property type="match status" value="1"/>
</dbReference>
<dbReference type="InterPro" id="IPR024393">
    <property type="entry name" value="MscS_porin"/>
</dbReference>
<dbReference type="InterPro" id="IPR011066">
    <property type="entry name" value="MscS_channel_C_sf"/>
</dbReference>
<feature type="domain" description="Mechanosensitive ion channel MscS C-terminal" evidence="15">
    <location>
        <begin position="986"/>
        <end position="1067"/>
    </location>
</feature>
<reference evidence="17 18" key="1">
    <citation type="submission" date="2018-09" db="EMBL/GenBank/DDBJ databases">
        <title>Alcanivorax profundi sp. nov., isolated from 1000 m-depth seawater of the Mariana Trench.</title>
        <authorList>
            <person name="Liu J."/>
        </authorList>
    </citation>
    <scope>NUCLEOTIDE SEQUENCE [LARGE SCALE GENOMIC DNA]</scope>
    <source>
        <strain evidence="17 18">MTEO17</strain>
    </source>
</reference>
<feature type="domain" description="Mechanosensitive ion channel MscS" evidence="12">
    <location>
        <begin position="911"/>
        <end position="976"/>
    </location>
</feature>
<dbReference type="SUPFAM" id="SSF82861">
    <property type="entry name" value="Mechanosensitive channel protein MscS (YggB), transmembrane region"/>
    <property type="match status" value="1"/>
</dbReference>
<dbReference type="PANTHER" id="PTHR30347">
    <property type="entry name" value="POTASSIUM CHANNEL RELATED"/>
    <property type="match status" value="1"/>
</dbReference>
<dbReference type="Pfam" id="PF21088">
    <property type="entry name" value="MS_channel_1st"/>
    <property type="match status" value="1"/>
</dbReference>
<feature type="chain" id="PRO_5019570910" evidence="11">
    <location>
        <begin position="20"/>
        <end position="1114"/>
    </location>
</feature>
<feature type="transmembrane region" description="Helical" evidence="10">
    <location>
        <begin position="560"/>
        <end position="585"/>
    </location>
</feature>
<dbReference type="GO" id="GO:0005886">
    <property type="term" value="C:plasma membrane"/>
    <property type="evidence" value="ECO:0007669"/>
    <property type="project" value="UniProtKB-SubCell"/>
</dbReference>
<dbReference type="Pfam" id="PF21082">
    <property type="entry name" value="MS_channel_3rd"/>
    <property type="match status" value="1"/>
</dbReference>
<dbReference type="InterPro" id="IPR011014">
    <property type="entry name" value="MscS_channel_TM-2"/>
</dbReference>
<keyword evidence="5 11" id="KW-0732">Signal</keyword>
<feature type="transmembrane region" description="Helical" evidence="10">
    <location>
        <begin position="896"/>
        <end position="923"/>
    </location>
</feature>
<keyword evidence="3" id="KW-1003">Cell membrane</keyword>
<evidence type="ECO:0000256" key="10">
    <source>
        <dbReference type="SAM" id="Phobius"/>
    </source>
</evidence>
<dbReference type="Pfam" id="PF00924">
    <property type="entry name" value="MS_channel_2nd"/>
    <property type="match status" value="1"/>
</dbReference>
<dbReference type="AlphaFoldDB" id="A0A418Y1T1"/>
<dbReference type="SUPFAM" id="SSF82689">
    <property type="entry name" value="Mechanosensitive channel protein MscS (YggB), C-terminal domain"/>
    <property type="match status" value="1"/>
</dbReference>
<comment type="subcellular location">
    <subcellularLocation>
        <location evidence="1">Cell membrane</location>
        <topology evidence="1">Multi-pass membrane protein</topology>
    </subcellularLocation>
</comment>
<evidence type="ECO:0000259" key="14">
    <source>
        <dbReference type="Pfam" id="PF12795"/>
    </source>
</evidence>
<dbReference type="Gene3D" id="2.30.30.60">
    <property type="match status" value="1"/>
</dbReference>
<evidence type="ECO:0000256" key="11">
    <source>
        <dbReference type="SAM" id="SignalP"/>
    </source>
</evidence>
<accession>A0A418Y1T1</accession>
<feature type="domain" description="Mechanosensitive ion channel inner membrane" evidence="13">
    <location>
        <begin position="490"/>
        <end position="806"/>
    </location>
</feature>
<evidence type="ECO:0000259" key="15">
    <source>
        <dbReference type="Pfam" id="PF21082"/>
    </source>
</evidence>